<proteinExistence type="predicted"/>
<dbReference type="Pfam" id="PF00596">
    <property type="entry name" value="Aldolase_II"/>
    <property type="match status" value="1"/>
</dbReference>
<evidence type="ECO:0000256" key="1">
    <source>
        <dbReference type="ARBA" id="ARBA00022723"/>
    </source>
</evidence>
<keyword evidence="5" id="KW-1185">Reference proteome</keyword>
<reference evidence="4" key="2">
    <citation type="submission" date="2020-09" db="EMBL/GenBank/DDBJ databases">
        <authorList>
            <person name="Sun Q."/>
            <person name="Zhou Y."/>
        </authorList>
    </citation>
    <scope>NUCLEOTIDE SEQUENCE</scope>
    <source>
        <strain evidence="4">CGMCC 1.15254</strain>
    </source>
</reference>
<dbReference type="InterPro" id="IPR036409">
    <property type="entry name" value="Aldolase_II/adducin_N_sf"/>
</dbReference>
<dbReference type="SMART" id="SM01007">
    <property type="entry name" value="Aldolase_II"/>
    <property type="match status" value="1"/>
</dbReference>
<sequence length="212" mass="23335">MTRQQVINTALKMNALGINQGASGNVSTRSDNGFLITPSGLDYDALRPEDIVNVHMDGTYTGSLKPSSEWLFHRDIYLAKPDVHAVIHTHSKFATTLACLRRDLPPFHYMIAVCGGKDVRCAPYATFGTQALSDAALDALQDRHACLLANHGMIVTGPNLDKALKIAQELELLCEQYLSALQVGEPYILSDSEMDEVLEKFKTYGKQDKPNP</sequence>
<name>A0A917F996_9PROT</name>
<dbReference type="PANTHER" id="PTHR22789">
    <property type="entry name" value="FUCULOSE PHOSPHATE ALDOLASE"/>
    <property type="match status" value="1"/>
</dbReference>
<organism evidence="4 5">
    <name type="scientific">Terasakiella brassicae</name>
    <dbReference type="NCBI Taxonomy" id="1634917"/>
    <lineage>
        <taxon>Bacteria</taxon>
        <taxon>Pseudomonadati</taxon>
        <taxon>Pseudomonadota</taxon>
        <taxon>Alphaproteobacteria</taxon>
        <taxon>Rhodospirillales</taxon>
        <taxon>Terasakiellaceae</taxon>
        <taxon>Terasakiella</taxon>
    </lineage>
</organism>
<dbReference type="PANTHER" id="PTHR22789:SF0">
    <property type="entry name" value="3-OXO-TETRONATE 4-PHOSPHATE DECARBOXYLASE-RELATED"/>
    <property type="match status" value="1"/>
</dbReference>
<dbReference type="EMBL" id="BMHV01000009">
    <property type="protein sequence ID" value="GGF61974.1"/>
    <property type="molecule type" value="Genomic_DNA"/>
</dbReference>
<feature type="domain" description="Class II aldolase/adducin N-terminal" evidence="3">
    <location>
        <begin position="4"/>
        <end position="178"/>
    </location>
</feature>
<dbReference type="RefSeq" id="WP_188663386.1">
    <property type="nucleotide sequence ID" value="NZ_BMHV01000009.1"/>
</dbReference>
<evidence type="ECO:0000256" key="2">
    <source>
        <dbReference type="ARBA" id="ARBA00023239"/>
    </source>
</evidence>
<keyword evidence="2" id="KW-0456">Lyase</keyword>
<dbReference type="GO" id="GO:0016832">
    <property type="term" value="F:aldehyde-lyase activity"/>
    <property type="evidence" value="ECO:0007669"/>
    <property type="project" value="TreeGrafter"/>
</dbReference>
<evidence type="ECO:0000259" key="3">
    <source>
        <dbReference type="SMART" id="SM01007"/>
    </source>
</evidence>
<reference evidence="4" key="1">
    <citation type="journal article" date="2014" name="Int. J. Syst. Evol. Microbiol.">
        <title>Complete genome sequence of Corynebacterium casei LMG S-19264T (=DSM 44701T), isolated from a smear-ripened cheese.</title>
        <authorList>
            <consortium name="US DOE Joint Genome Institute (JGI-PGF)"/>
            <person name="Walter F."/>
            <person name="Albersmeier A."/>
            <person name="Kalinowski J."/>
            <person name="Ruckert C."/>
        </authorList>
    </citation>
    <scope>NUCLEOTIDE SEQUENCE</scope>
    <source>
        <strain evidence="4">CGMCC 1.15254</strain>
    </source>
</reference>
<accession>A0A917F996</accession>
<dbReference type="GO" id="GO:0046872">
    <property type="term" value="F:metal ion binding"/>
    <property type="evidence" value="ECO:0007669"/>
    <property type="project" value="UniProtKB-KW"/>
</dbReference>
<dbReference type="InterPro" id="IPR001303">
    <property type="entry name" value="Aldolase_II/adducin_N"/>
</dbReference>
<dbReference type="GO" id="GO:0019323">
    <property type="term" value="P:pentose catabolic process"/>
    <property type="evidence" value="ECO:0007669"/>
    <property type="project" value="TreeGrafter"/>
</dbReference>
<dbReference type="GO" id="GO:0005829">
    <property type="term" value="C:cytosol"/>
    <property type="evidence" value="ECO:0007669"/>
    <property type="project" value="TreeGrafter"/>
</dbReference>
<comment type="caution">
    <text evidence="4">The sequence shown here is derived from an EMBL/GenBank/DDBJ whole genome shotgun (WGS) entry which is preliminary data.</text>
</comment>
<keyword evidence="1" id="KW-0479">Metal-binding</keyword>
<dbReference type="Gene3D" id="3.40.225.10">
    <property type="entry name" value="Class II aldolase/adducin N-terminal domain"/>
    <property type="match status" value="1"/>
</dbReference>
<dbReference type="SUPFAM" id="SSF53639">
    <property type="entry name" value="AraD/HMP-PK domain-like"/>
    <property type="match status" value="1"/>
</dbReference>
<evidence type="ECO:0000313" key="4">
    <source>
        <dbReference type="EMBL" id="GGF61974.1"/>
    </source>
</evidence>
<protein>
    <submittedName>
        <fullName evidence="4">Fuculose phosphate aldolase</fullName>
    </submittedName>
</protein>
<dbReference type="AlphaFoldDB" id="A0A917F996"/>
<gene>
    <name evidence="4" type="ORF">GCM10011332_14820</name>
</gene>
<dbReference type="Proteomes" id="UP000632498">
    <property type="component" value="Unassembled WGS sequence"/>
</dbReference>
<dbReference type="InterPro" id="IPR050197">
    <property type="entry name" value="Aldolase_class_II_sugar_metab"/>
</dbReference>
<evidence type="ECO:0000313" key="5">
    <source>
        <dbReference type="Proteomes" id="UP000632498"/>
    </source>
</evidence>